<proteinExistence type="predicted"/>
<evidence type="ECO:0000313" key="2">
    <source>
        <dbReference type="Proteomes" id="UP001519460"/>
    </source>
</evidence>
<accession>A0ABD0LNT4</accession>
<comment type="caution">
    <text evidence="1">The sequence shown here is derived from an EMBL/GenBank/DDBJ whole genome shotgun (WGS) entry which is preliminary data.</text>
</comment>
<dbReference type="Proteomes" id="UP001519460">
    <property type="component" value="Unassembled WGS sequence"/>
</dbReference>
<organism evidence="1 2">
    <name type="scientific">Batillaria attramentaria</name>
    <dbReference type="NCBI Taxonomy" id="370345"/>
    <lineage>
        <taxon>Eukaryota</taxon>
        <taxon>Metazoa</taxon>
        <taxon>Spiralia</taxon>
        <taxon>Lophotrochozoa</taxon>
        <taxon>Mollusca</taxon>
        <taxon>Gastropoda</taxon>
        <taxon>Caenogastropoda</taxon>
        <taxon>Sorbeoconcha</taxon>
        <taxon>Cerithioidea</taxon>
        <taxon>Batillariidae</taxon>
        <taxon>Batillaria</taxon>
    </lineage>
</organism>
<keyword evidence="2" id="KW-1185">Reference proteome</keyword>
<name>A0ABD0LNT4_9CAEN</name>
<evidence type="ECO:0000313" key="1">
    <source>
        <dbReference type="EMBL" id="KAK7500679.1"/>
    </source>
</evidence>
<dbReference type="AlphaFoldDB" id="A0ABD0LNT4"/>
<sequence length="110" mass="12446">IPRNTVGLQPPVSHWPAPWLWWEPRQKGGKRQLSLEIPSLGGREKMADEKCPWLGVCNSDCEAQTRRSMRSSSPFMGNHGCRICWLEFGNTFTRVPLARPQTALLVDGKC</sequence>
<dbReference type="EMBL" id="JACVVK020000035">
    <property type="protein sequence ID" value="KAK7500679.1"/>
    <property type="molecule type" value="Genomic_DNA"/>
</dbReference>
<gene>
    <name evidence="1" type="ORF">BaRGS_00007923</name>
</gene>
<feature type="non-terminal residue" evidence="1">
    <location>
        <position position="1"/>
    </location>
</feature>
<protein>
    <submittedName>
        <fullName evidence="1">Uncharacterized protein</fullName>
    </submittedName>
</protein>
<reference evidence="1 2" key="1">
    <citation type="journal article" date="2023" name="Sci. Data">
        <title>Genome assembly of the Korean intertidal mud-creeper Batillaria attramentaria.</title>
        <authorList>
            <person name="Patra A.K."/>
            <person name="Ho P.T."/>
            <person name="Jun S."/>
            <person name="Lee S.J."/>
            <person name="Kim Y."/>
            <person name="Won Y.J."/>
        </authorList>
    </citation>
    <scope>NUCLEOTIDE SEQUENCE [LARGE SCALE GENOMIC DNA]</scope>
    <source>
        <strain evidence="1">Wonlab-2016</strain>
    </source>
</reference>